<dbReference type="InterPro" id="IPR013149">
    <property type="entry name" value="ADH-like_C"/>
</dbReference>
<dbReference type="InterPro" id="IPR002328">
    <property type="entry name" value="ADH_Zn_CS"/>
</dbReference>
<dbReference type="GO" id="GO:0008270">
    <property type="term" value="F:zinc ion binding"/>
    <property type="evidence" value="ECO:0007669"/>
    <property type="project" value="InterPro"/>
</dbReference>
<protein>
    <submittedName>
        <fullName evidence="9">Chaperonin 10-like protein</fullName>
    </submittedName>
</protein>
<comment type="cofactor">
    <cofactor evidence="1 7">
        <name>Zn(2+)</name>
        <dbReference type="ChEBI" id="CHEBI:29105"/>
    </cofactor>
</comment>
<gene>
    <name evidence="9" type="ORF">B0H63DRAFT_390457</name>
</gene>
<comment type="similarity">
    <text evidence="2 7">Belongs to the zinc-containing alcohol dehydrogenase family.</text>
</comment>
<keyword evidence="3 7" id="KW-0479">Metal-binding</keyword>
<evidence type="ECO:0000256" key="2">
    <source>
        <dbReference type="ARBA" id="ARBA00008072"/>
    </source>
</evidence>
<dbReference type="SUPFAM" id="SSF50129">
    <property type="entry name" value="GroES-like"/>
    <property type="match status" value="1"/>
</dbReference>
<dbReference type="FunFam" id="3.40.50.720:FF:000039">
    <property type="entry name" value="Alcohol dehydrogenase AdhP"/>
    <property type="match status" value="1"/>
</dbReference>
<dbReference type="PROSITE" id="PS00059">
    <property type="entry name" value="ADH_ZINC"/>
    <property type="match status" value="1"/>
</dbReference>
<evidence type="ECO:0000256" key="1">
    <source>
        <dbReference type="ARBA" id="ARBA00001947"/>
    </source>
</evidence>
<dbReference type="InterPro" id="IPR020843">
    <property type="entry name" value="ER"/>
</dbReference>
<sequence length="342" mass="35797">MSLPKTYKHAVFKTKGGPLILEDAPLQLPSAGELLIKVEACGVCHSDIYAQYDGVGGGFPVTPGHEIIGRVVAVGSGAEAQTWKVGDRIGSGWHGGHDGTCKACKQGFNQMCDNQLVNGITKAGGYAEYCLLRAEASVHVPDNVDAATYAPILCAGVTVFNSIRHMNIPAGATVAVQGLGGLGHLAIQYTRRMGYRVIAISRGADKEKAARALGANDYINCSEGGDPGSQLKAFGDVSLIISTAAAAEAISPLVKGLGILGKLLVLSIPGDLTVDTYAMVNKGLSVYCWPSGHAGDSEDAIQFTQINNVECAIEKFSLSDVQNAYDAMINGTVHFRAVLTMD</sequence>
<evidence type="ECO:0000256" key="6">
    <source>
        <dbReference type="ARBA" id="ARBA00023027"/>
    </source>
</evidence>
<accession>A0AAE0NZK3</accession>
<evidence type="ECO:0000256" key="3">
    <source>
        <dbReference type="ARBA" id="ARBA00022723"/>
    </source>
</evidence>
<dbReference type="InterPro" id="IPR036291">
    <property type="entry name" value="NAD(P)-bd_dom_sf"/>
</dbReference>
<evidence type="ECO:0000256" key="5">
    <source>
        <dbReference type="ARBA" id="ARBA00023002"/>
    </source>
</evidence>
<dbReference type="PANTHER" id="PTHR42940:SF7">
    <property type="entry name" value="ALCOHOL DEHYDROGENASE-LIKE N-TERMINAL DOMAIN-CONTAINING PROTEIN"/>
    <property type="match status" value="1"/>
</dbReference>
<dbReference type="Proteomes" id="UP001285441">
    <property type="component" value="Unassembled WGS sequence"/>
</dbReference>
<dbReference type="EMBL" id="JAULSW010000002">
    <property type="protein sequence ID" value="KAK3390656.1"/>
    <property type="molecule type" value="Genomic_DNA"/>
</dbReference>
<dbReference type="Gene3D" id="3.90.180.10">
    <property type="entry name" value="Medium-chain alcohol dehydrogenases, catalytic domain"/>
    <property type="match status" value="1"/>
</dbReference>
<organism evidence="9 10">
    <name type="scientific">Podospora didyma</name>
    <dbReference type="NCBI Taxonomy" id="330526"/>
    <lineage>
        <taxon>Eukaryota</taxon>
        <taxon>Fungi</taxon>
        <taxon>Dikarya</taxon>
        <taxon>Ascomycota</taxon>
        <taxon>Pezizomycotina</taxon>
        <taxon>Sordariomycetes</taxon>
        <taxon>Sordariomycetidae</taxon>
        <taxon>Sordariales</taxon>
        <taxon>Podosporaceae</taxon>
        <taxon>Podospora</taxon>
    </lineage>
</organism>
<dbReference type="Pfam" id="PF00107">
    <property type="entry name" value="ADH_zinc_N"/>
    <property type="match status" value="1"/>
</dbReference>
<evidence type="ECO:0000313" key="10">
    <source>
        <dbReference type="Proteomes" id="UP001285441"/>
    </source>
</evidence>
<dbReference type="Pfam" id="PF08240">
    <property type="entry name" value="ADH_N"/>
    <property type="match status" value="1"/>
</dbReference>
<keyword evidence="5" id="KW-0560">Oxidoreductase</keyword>
<keyword evidence="6" id="KW-0520">NAD</keyword>
<name>A0AAE0NZK3_9PEZI</name>
<dbReference type="PANTHER" id="PTHR42940">
    <property type="entry name" value="ALCOHOL DEHYDROGENASE 1-RELATED"/>
    <property type="match status" value="1"/>
</dbReference>
<dbReference type="AlphaFoldDB" id="A0AAE0NZK3"/>
<keyword evidence="10" id="KW-1185">Reference proteome</keyword>
<evidence type="ECO:0000256" key="4">
    <source>
        <dbReference type="ARBA" id="ARBA00022833"/>
    </source>
</evidence>
<dbReference type="Gene3D" id="3.40.50.720">
    <property type="entry name" value="NAD(P)-binding Rossmann-like Domain"/>
    <property type="match status" value="1"/>
</dbReference>
<evidence type="ECO:0000256" key="7">
    <source>
        <dbReference type="RuleBase" id="RU361277"/>
    </source>
</evidence>
<dbReference type="GO" id="GO:0005737">
    <property type="term" value="C:cytoplasm"/>
    <property type="evidence" value="ECO:0007669"/>
    <property type="project" value="TreeGrafter"/>
</dbReference>
<feature type="domain" description="Enoyl reductase (ER)" evidence="8">
    <location>
        <begin position="16"/>
        <end position="339"/>
    </location>
</feature>
<dbReference type="InterPro" id="IPR011032">
    <property type="entry name" value="GroES-like_sf"/>
</dbReference>
<comment type="caution">
    <text evidence="9">The sequence shown here is derived from an EMBL/GenBank/DDBJ whole genome shotgun (WGS) entry which is preliminary data.</text>
</comment>
<reference evidence="9" key="1">
    <citation type="journal article" date="2023" name="Mol. Phylogenet. Evol.">
        <title>Genome-scale phylogeny and comparative genomics of the fungal order Sordariales.</title>
        <authorList>
            <person name="Hensen N."/>
            <person name="Bonometti L."/>
            <person name="Westerberg I."/>
            <person name="Brannstrom I.O."/>
            <person name="Guillou S."/>
            <person name="Cros-Aarteil S."/>
            <person name="Calhoun S."/>
            <person name="Haridas S."/>
            <person name="Kuo A."/>
            <person name="Mondo S."/>
            <person name="Pangilinan J."/>
            <person name="Riley R."/>
            <person name="LaButti K."/>
            <person name="Andreopoulos B."/>
            <person name="Lipzen A."/>
            <person name="Chen C."/>
            <person name="Yan M."/>
            <person name="Daum C."/>
            <person name="Ng V."/>
            <person name="Clum A."/>
            <person name="Steindorff A."/>
            <person name="Ohm R.A."/>
            <person name="Martin F."/>
            <person name="Silar P."/>
            <person name="Natvig D.O."/>
            <person name="Lalanne C."/>
            <person name="Gautier V."/>
            <person name="Ament-Velasquez S.L."/>
            <person name="Kruys A."/>
            <person name="Hutchinson M.I."/>
            <person name="Powell A.J."/>
            <person name="Barry K."/>
            <person name="Miller A.N."/>
            <person name="Grigoriev I.V."/>
            <person name="Debuchy R."/>
            <person name="Gladieux P."/>
            <person name="Hiltunen Thoren M."/>
            <person name="Johannesson H."/>
        </authorList>
    </citation>
    <scope>NUCLEOTIDE SEQUENCE</scope>
    <source>
        <strain evidence="9">CBS 232.78</strain>
    </source>
</reference>
<evidence type="ECO:0000259" key="8">
    <source>
        <dbReference type="SMART" id="SM00829"/>
    </source>
</evidence>
<dbReference type="InterPro" id="IPR013154">
    <property type="entry name" value="ADH-like_N"/>
</dbReference>
<proteinExistence type="inferred from homology"/>
<keyword evidence="4 7" id="KW-0862">Zinc</keyword>
<dbReference type="SMART" id="SM00829">
    <property type="entry name" value="PKS_ER"/>
    <property type="match status" value="1"/>
</dbReference>
<dbReference type="GO" id="GO:0004022">
    <property type="term" value="F:alcohol dehydrogenase (NAD+) activity"/>
    <property type="evidence" value="ECO:0007669"/>
    <property type="project" value="TreeGrafter"/>
</dbReference>
<evidence type="ECO:0000313" key="9">
    <source>
        <dbReference type="EMBL" id="KAK3390656.1"/>
    </source>
</evidence>
<reference evidence="9" key="2">
    <citation type="submission" date="2023-06" db="EMBL/GenBank/DDBJ databases">
        <authorList>
            <consortium name="Lawrence Berkeley National Laboratory"/>
            <person name="Haridas S."/>
            <person name="Hensen N."/>
            <person name="Bonometti L."/>
            <person name="Westerberg I."/>
            <person name="Brannstrom I.O."/>
            <person name="Guillou S."/>
            <person name="Cros-Aarteil S."/>
            <person name="Calhoun S."/>
            <person name="Kuo A."/>
            <person name="Mondo S."/>
            <person name="Pangilinan J."/>
            <person name="Riley R."/>
            <person name="LaButti K."/>
            <person name="Andreopoulos B."/>
            <person name="Lipzen A."/>
            <person name="Chen C."/>
            <person name="Yanf M."/>
            <person name="Daum C."/>
            <person name="Ng V."/>
            <person name="Clum A."/>
            <person name="Steindorff A."/>
            <person name="Ohm R."/>
            <person name="Martin F."/>
            <person name="Silar P."/>
            <person name="Natvig D."/>
            <person name="Lalanne C."/>
            <person name="Gautier V."/>
            <person name="Ament-velasquez S.L."/>
            <person name="Kruys A."/>
            <person name="Hutchinson M.I."/>
            <person name="Powell A.J."/>
            <person name="Barry K."/>
            <person name="Miller A.N."/>
            <person name="Grigoriev I.V."/>
            <person name="Debuchy R."/>
            <person name="Gladieux P."/>
            <person name="Thoren M.H."/>
            <person name="Johannesson H."/>
        </authorList>
    </citation>
    <scope>NUCLEOTIDE SEQUENCE</scope>
    <source>
        <strain evidence="9">CBS 232.78</strain>
    </source>
</reference>
<dbReference type="SUPFAM" id="SSF51735">
    <property type="entry name" value="NAD(P)-binding Rossmann-fold domains"/>
    <property type="match status" value="1"/>
</dbReference>